<accession>A0A6J7LFI7</accession>
<reference evidence="1" key="1">
    <citation type="submission" date="2020-05" db="EMBL/GenBank/DDBJ databases">
        <authorList>
            <person name="Chiriac C."/>
            <person name="Salcher M."/>
            <person name="Ghai R."/>
            <person name="Kavagutti S V."/>
        </authorList>
    </citation>
    <scope>NUCLEOTIDE SEQUENCE</scope>
</reference>
<name>A0A6J7LFI7_9ZZZZ</name>
<organism evidence="1">
    <name type="scientific">freshwater metagenome</name>
    <dbReference type="NCBI Taxonomy" id="449393"/>
    <lineage>
        <taxon>unclassified sequences</taxon>
        <taxon>metagenomes</taxon>
        <taxon>ecological metagenomes</taxon>
    </lineage>
</organism>
<evidence type="ECO:0000313" key="1">
    <source>
        <dbReference type="EMBL" id="CAB4967096.1"/>
    </source>
</evidence>
<dbReference type="AlphaFoldDB" id="A0A6J7LFI7"/>
<sequence length="115" mass="12423">MPVFASISFIALLYISSQEVVSRSTFIPVAASNAGIMSLFTYCPGGVFSVTPFMVLPLHSNLSAASANHASSPLADPESELDEQAESTRAKLEITLAKAKPRRLRIFNMYLPFLG</sequence>
<proteinExistence type="predicted"/>
<dbReference type="EMBL" id="CAFBPR010000009">
    <property type="protein sequence ID" value="CAB5014611.1"/>
    <property type="molecule type" value="Genomic_DNA"/>
</dbReference>
<gene>
    <name evidence="1" type="ORF">UFOPK3883_00923</name>
    <name evidence="2" type="ORF">UFOPK4125_00097</name>
</gene>
<evidence type="ECO:0000313" key="2">
    <source>
        <dbReference type="EMBL" id="CAB5014611.1"/>
    </source>
</evidence>
<dbReference type="EMBL" id="CAFBNV010000092">
    <property type="protein sequence ID" value="CAB4967096.1"/>
    <property type="molecule type" value="Genomic_DNA"/>
</dbReference>
<protein>
    <submittedName>
        <fullName evidence="1">Unannotated protein</fullName>
    </submittedName>
</protein>